<organism evidence="2 3">
    <name type="scientific">Candidatus Staskawiczbacteria bacterium RIFOXYB1_FULL_37_44</name>
    <dbReference type="NCBI Taxonomy" id="1802223"/>
    <lineage>
        <taxon>Bacteria</taxon>
        <taxon>Candidatus Staskawicziibacteriota</taxon>
    </lineage>
</organism>
<reference evidence="2 3" key="1">
    <citation type="journal article" date="2016" name="Nat. Commun.">
        <title>Thousands of microbial genomes shed light on interconnected biogeochemical processes in an aquifer system.</title>
        <authorList>
            <person name="Anantharaman K."/>
            <person name="Brown C.T."/>
            <person name="Hug L.A."/>
            <person name="Sharon I."/>
            <person name="Castelle C.J."/>
            <person name="Probst A.J."/>
            <person name="Thomas B.C."/>
            <person name="Singh A."/>
            <person name="Wilkins M.J."/>
            <person name="Karaoz U."/>
            <person name="Brodie E.L."/>
            <person name="Williams K.H."/>
            <person name="Hubbard S.S."/>
            <person name="Banfield J.F."/>
        </authorList>
    </citation>
    <scope>NUCLEOTIDE SEQUENCE [LARGE SCALE GENOMIC DNA]</scope>
</reference>
<feature type="compositionally biased region" description="Low complexity" evidence="1">
    <location>
        <begin position="1"/>
        <end position="17"/>
    </location>
</feature>
<proteinExistence type="predicted"/>
<feature type="region of interest" description="Disordered" evidence="1">
    <location>
        <begin position="349"/>
        <end position="387"/>
    </location>
</feature>
<feature type="compositionally biased region" description="Basic residues" evidence="1">
    <location>
        <begin position="371"/>
        <end position="387"/>
    </location>
</feature>
<name>A0A1G2IU51_9BACT</name>
<dbReference type="Proteomes" id="UP000178650">
    <property type="component" value="Unassembled WGS sequence"/>
</dbReference>
<protein>
    <submittedName>
        <fullName evidence="2">Uncharacterized protein</fullName>
    </submittedName>
</protein>
<feature type="compositionally biased region" description="Basic and acidic residues" evidence="1">
    <location>
        <begin position="84"/>
        <end position="95"/>
    </location>
</feature>
<sequence length="387" mass="43580">MEGEPQPNEEAPQQENSEAGKKLIDVGISPSQIEQIKIPGTAVAPTEIPAEDPPPLPQEKEQASIEQEPPPLPEQAKAVQELSPEEKAEKAENAKNELMSWTKKLEGIEVMNDHEKERKLINHPKLPEVFKTATGRELKPEVRTVAEASVKEEKVKDFLAEEHKEEKMNARIGKAIEKRSDSILEQKRGEKTPEDFKTVIDNKMKELFEAGISIEKSIFCELMNQGYKMEDAQIKKGVFRGVKGISVVKTSLDGVPQKNEKPVFIDLKKISEILLQAVTDLTTEGGRLAEVELQAIVNKGKERWKQEKHEAIKQVVRTEVTKITTERQQTIETEKLRVEAQQKEKEAIAQAKAEKSAKRKKKMTRNPAMPAKKKLATSKSVRKKVKA</sequence>
<gene>
    <name evidence="2" type="ORF">A2358_02270</name>
</gene>
<accession>A0A1G2IU51</accession>
<dbReference type="EMBL" id="MHPJ01000026">
    <property type="protein sequence ID" value="OGZ78152.1"/>
    <property type="molecule type" value="Genomic_DNA"/>
</dbReference>
<dbReference type="AlphaFoldDB" id="A0A1G2IU51"/>
<evidence type="ECO:0000313" key="3">
    <source>
        <dbReference type="Proteomes" id="UP000178650"/>
    </source>
</evidence>
<evidence type="ECO:0000256" key="1">
    <source>
        <dbReference type="SAM" id="MobiDB-lite"/>
    </source>
</evidence>
<feature type="region of interest" description="Disordered" evidence="1">
    <location>
        <begin position="1"/>
        <end position="98"/>
    </location>
</feature>
<dbReference type="STRING" id="1802223.A2358_02270"/>
<comment type="caution">
    <text evidence="2">The sequence shown here is derived from an EMBL/GenBank/DDBJ whole genome shotgun (WGS) entry which is preliminary data.</text>
</comment>
<evidence type="ECO:0000313" key="2">
    <source>
        <dbReference type="EMBL" id="OGZ78152.1"/>
    </source>
</evidence>